<keyword evidence="2" id="KW-1185">Reference proteome</keyword>
<dbReference type="EMBL" id="BPRH01002586">
    <property type="protein sequence ID" value="GJF17765.1"/>
    <property type="molecule type" value="Genomic_DNA"/>
</dbReference>
<accession>A0ABQ4VC34</accession>
<comment type="caution">
    <text evidence="1">The sequence shown here is derived from an EMBL/GenBank/DDBJ whole genome shotgun (WGS) entry which is preliminary data.</text>
</comment>
<evidence type="ECO:0000313" key="1">
    <source>
        <dbReference type="EMBL" id="GJF17765.1"/>
    </source>
</evidence>
<dbReference type="Proteomes" id="UP001060504">
    <property type="component" value="Unassembled WGS sequence"/>
</dbReference>
<proteinExistence type="predicted"/>
<evidence type="ECO:0000313" key="2">
    <source>
        <dbReference type="Proteomes" id="UP001060504"/>
    </source>
</evidence>
<name>A0ABQ4VC34_9MYCO</name>
<protein>
    <submittedName>
        <fullName evidence="1">Uncharacterized protein</fullName>
    </submittedName>
</protein>
<reference evidence="1 2" key="1">
    <citation type="submission" date="2021-08" db="EMBL/GenBank/DDBJ databases">
        <title>Draft genome sequence of Mycolicibacterium sp. NGTWS1702 strain.</title>
        <authorList>
            <person name="Matsumoto M."/>
            <person name="Tang B.C.C."/>
            <person name="Machida Y."/>
            <person name="Matoyama H."/>
            <person name="Kishihara T."/>
            <person name="Sato S."/>
            <person name="Kondo I."/>
            <person name="Sano M."/>
            <person name="Kato G."/>
        </authorList>
    </citation>
    <scope>NUCLEOTIDE SEQUENCE [LARGE SCALE GENOMIC DNA]</scope>
    <source>
        <strain evidence="1 2">NGTWSNA01</strain>
    </source>
</reference>
<gene>
    <name evidence="1" type="ORF">NGTWS1702_24690</name>
</gene>
<organism evidence="1 2">
    <name type="scientific">Mycolicibacterium cyprinidarum</name>
    <dbReference type="NCBI Taxonomy" id="2860311"/>
    <lineage>
        <taxon>Bacteria</taxon>
        <taxon>Bacillati</taxon>
        <taxon>Actinomycetota</taxon>
        <taxon>Actinomycetes</taxon>
        <taxon>Mycobacteriales</taxon>
        <taxon>Mycobacteriaceae</taxon>
        <taxon>Mycolicibacterium</taxon>
    </lineage>
</organism>
<sequence>MAVVAAQVAAFLGKPEDAATEATAEQAIPVVTTMVRAYVRGGDGWETNDELDAVIVTAAARMVANPGGLAVDEQIGPFTRSVRGAFQGWTLAELFVLNRYRKTAM</sequence>